<dbReference type="Pfam" id="PF00328">
    <property type="entry name" value="His_Phos_2"/>
    <property type="match status" value="1"/>
</dbReference>
<organism evidence="4 5">
    <name type="scientific">Porphyridium purpureum</name>
    <name type="common">Red alga</name>
    <name type="synonym">Porphyridium cruentum</name>
    <dbReference type="NCBI Taxonomy" id="35688"/>
    <lineage>
        <taxon>Eukaryota</taxon>
        <taxon>Rhodophyta</taxon>
        <taxon>Bangiophyceae</taxon>
        <taxon>Porphyridiales</taxon>
        <taxon>Porphyridiaceae</taxon>
        <taxon>Porphyridium</taxon>
    </lineage>
</organism>
<keyword evidence="5" id="KW-1185">Reference proteome</keyword>
<gene>
    <name evidence="4" type="ORF">FVE85_7540</name>
</gene>
<dbReference type="GO" id="GO:0016791">
    <property type="term" value="F:phosphatase activity"/>
    <property type="evidence" value="ECO:0007669"/>
    <property type="project" value="TreeGrafter"/>
</dbReference>
<dbReference type="OrthoDB" id="258392at2759"/>
<comment type="caution">
    <text evidence="4">The sequence shown here is derived from an EMBL/GenBank/DDBJ whole genome shotgun (WGS) entry which is preliminary data.</text>
</comment>
<dbReference type="CDD" id="cd07061">
    <property type="entry name" value="HP_HAP_like"/>
    <property type="match status" value="1"/>
</dbReference>
<dbReference type="AlphaFoldDB" id="A0A5J4Z9E4"/>
<reference evidence="5" key="1">
    <citation type="journal article" date="2019" name="Nat. Commun.">
        <title>Expansion of phycobilisome linker gene families in mesophilic red algae.</title>
        <authorList>
            <person name="Lee J."/>
            <person name="Kim D."/>
            <person name="Bhattacharya D."/>
            <person name="Yoon H.S."/>
        </authorList>
    </citation>
    <scope>NUCLEOTIDE SEQUENCE [LARGE SCALE GENOMIC DNA]</scope>
    <source>
        <strain evidence="5">CCMP 1328</strain>
    </source>
</reference>
<dbReference type="EMBL" id="VRMN01000001">
    <property type="protein sequence ID" value="KAA8499955.1"/>
    <property type="molecule type" value="Genomic_DNA"/>
</dbReference>
<dbReference type="InterPro" id="IPR029033">
    <property type="entry name" value="His_PPase_superfam"/>
</dbReference>
<sequence length="550" mass="62266">MRAGTRARASMASCRPRSLSVMARLFLMAVAVVAALAALWVDAKIIKLVTLARHGSRAPNQPVTLLCPNNPNIYRYSAPFGELTVLGMRQARDLGKHLRRIYVGDRKWLPEHYGELNKNFSGFYGVFWSDSATRCLQTSIAFGQGLFPPQPVTSHDSFDPHEDFTGPLPLPVHSTFKKQDNLFVAPKADCRPLRDEDNRKFVLGPGAQIMRENRALIRYISDICGFDLMQLSPEDRVTHIKEVADLLDFDNEQGFKPMPGLTPEVFERTRSLAHELLMRRLYDTDRKVTYWAGGFTQRLVSDLWKGVKQDREGAGIMPLYTSYNAHRELLYAMIELLNWHFDLDGQPKFQHTTQLPPGTTMFFELHRRESTLADGRLKRKQVPHAYYMKQFLWTPQHGRVEIKMHGCSHALNCSLGDFFGSIHEHIQRTGTFQEICHVGENKTLTEQECLAKSFSEAKEAELTSEKLRSLLSFNSDDTMLQSPMARSAIPQMPLAGSDDAPTVDRFPAWLHFGSGILCGLAVGFCGILLKARLPPMSGRAHVRDTYRAIE</sequence>
<evidence type="ECO:0000313" key="4">
    <source>
        <dbReference type="EMBL" id="KAA8499955.1"/>
    </source>
</evidence>
<comment type="similarity">
    <text evidence="1">Belongs to the histidine acid phosphatase family.</text>
</comment>
<dbReference type="InterPro" id="IPR000560">
    <property type="entry name" value="His_Pase_clade-2"/>
</dbReference>
<feature type="transmembrane region" description="Helical" evidence="3">
    <location>
        <begin position="508"/>
        <end position="529"/>
    </location>
</feature>
<dbReference type="Gene3D" id="3.40.50.1240">
    <property type="entry name" value="Phosphoglycerate mutase-like"/>
    <property type="match status" value="1"/>
</dbReference>
<keyword evidence="2" id="KW-0378">Hydrolase</keyword>
<keyword evidence="3" id="KW-1133">Transmembrane helix</keyword>
<dbReference type="OMA" id="HGHRAPN"/>
<evidence type="ECO:0000256" key="1">
    <source>
        <dbReference type="ARBA" id="ARBA00005375"/>
    </source>
</evidence>
<dbReference type="SUPFAM" id="SSF53254">
    <property type="entry name" value="Phosphoglycerate mutase-like"/>
    <property type="match status" value="1"/>
</dbReference>
<dbReference type="InterPro" id="IPR050645">
    <property type="entry name" value="Histidine_acid_phosphatase"/>
</dbReference>
<dbReference type="Proteomes" id="UP000324585">
    <property type="component" value="Unassembled WGS sequence"/>
</dbReference>
<dbReference type="PANTHER" id="PTHR11567:SF110">
    <property type="entry name" value="2-PHOSPHOXYLOSE PHOSPHATASE 1"/>
    <property type="match status" value="1"/>
</dbReference>
<evidence type="ECO:0000256" key="3">
    <source>
        <dbReference type="SAM" id="Phobius"/>
    </source>
</evidence>
<accession>A0A5J4Z9E4</accession>
<protein>
    <submittedName>
        <fullName evidence="4">Prostatic acid phosphatase</fullName>
    </submittedName>
</protein>
<keyword evidence="3" id="KW-0812">Transmembrane</keyword>
<proteinExistence type="inferred from homology"/>
<keyword evidence="3" id="KW-0472">Membrane</keyword>
<name>A0A5J4Z9E4_PORPP</name>
<evidence type="ECO:0000256" key="2">
    <source>
        <dbReference type="ARBA" id="ARBA00022801"/>
    </source>
</evidence>
<dbReference type="PANTHER" id="PTHR11567">
    <property type="entry name" value="ACID PHOSPHATASE-RELATED"/>
    <property type="match status" value="1"/>
</dbReference>
<evidence type="ECO:0000313" key="5">
    <source>
        <dbReference type="Proteomes" id="UP000324585"/>
    </source>
</evidence>